<evidence type="ECO:0008006" key="4">
    <source>
        <dbReference type="Google" id="ProtNLM"/>
    </source>
</evidence>
<evidence type="ECO:0000313" key="3">
    <source>
        <dbReference type="Proteomes" id="UP000008983"/>
    </source>
</evidence>
<name>G0R4X0_ICHMU</name>
<dbReference type="OMA" id="CQFYLDQ"/>
<dbReference type="PANTHER" id="PTHR13523:SF2">
    <property type="entry name" value="COILED-COIL-HELIX-COILED-COIL-HELIX DOMAIN CONTAINING 2, ISOFORM A-RELATED"/>
    <property type="match status" value="1"/>
</dbReference>
<evidence type="ECO:0000313" key="2">
    <source>
        <dbReference type="EMBL" id="EGR27480.1"/>
    </source>
</evidence>
<dbReference type="GO" id="GO:0005634">
    <property type="term" value="C:nucleus"/>
    <property type="evidence" value="ECO:0007669"/>
    <property type="project" value="TreeGrafter"/>
</dbReference>
<feature type="compositionally biased region" description="Low complexity" evidence="1">
    <location>
        <begin position="1"/>
        <end position="15"/>
    </location>
</feature>
<keyword evidence="3" id="KW-1185">Reference proteome</keyword>
<sequence>MQKPAPQPVAQQQQKSGGMFSGLGSTLMQGMAFGAGSEVAHQAIRSVIGSGSSHNSQEAPVQQQQQIQPQQCGEETNSFSNCLRQHTELSMCQSYMDMLKECQRKNNF</sequence>
<feature type="compositionally biased region" description="Low complexity" evidence="1">
    <location>
        <begin position="62"/>
        <end position="71"/>
    </location>
</feature>
<proteinExistence type="predicted"/>
<dbReference type="STRING" id="857967.G0R4X0"/>
<dbReference type="GO" id="GO:0007005">
    <property type="term" value="P:mitochondrion organization"/>
    <property type="evidence" value="ECO:0007669"/>
    <property type="project" value="InterPro"/>
</dbReference>
<dbReference type="eggNOG" id="KOG4090">
    <property type="taxonomic scope" value="Eukaryota"/>
</dbReference>
<dbReference type="GeneID" id="14903554"/>
<organism evidence="2 3">
    <name type="scientific">Ichthyophthirius multifiliis</name>
    <name type="common">White spot disease agent</name>
    <name type="synonym">Ich</name>
    <dbReference type="NCBI Taxonomy" id="5932"/>
    <lineage>
        <taxon>Eukaryota</taxon>
        <taxon>Sar</taxon>
        <taxon>Alveolata</taxon>
        <taxon>Ciliophora</taxon>
        <taxon>Intramacronucleata</taxon>
        <taxon>Oligohymenophorea</taxon>
        <taxon>Hymenostomatida</taxon>
        <taxon>Ophryoglenina</taxon>
        <taxon>Ichthyophthirius</taxon>
    </lineage>
</organism>
<dbReference type="AlphaFoldDB" id="G0R4X0"/>
<dbReference type="RefSeq" id="XP_004024390.1">
    <property type="nucleotide sequence ID" value="XM_004024341.1"/>
</dbReference>
<protein>
    <recommendedName>
        <fullName evidence="4">CHCH domain protein</fullName>
    </recommendedName>
</protein>
<feature type="region of interest" description="Disordered" evidence="1">
    <location>
        <begin position="1"/>
        <end position="23"/>
    </location>
</feature>
<dbReference type="PANTHER" id="PTHR13523">
    <property type="entry name" value="COILED-COIL-HELIX-COILED-COIL-HELIX DOMAIN CONTAINING 2/NUR77"/>
    <property type="match status" value="1"/>
</dbReference>
<feature type="compositionally biased region" description="Polar residues" evidence="1">
    <location>
        <begin position="49"/>
        <end position="61"/>
    </location>
</feature>
<gene>
    <name evidence="2" type="ORF">IMG5_195270</name>
</gene>
<dbReference type="GO" id="GO:0005739">
    <property type="term" value="C:mitochondrion"/>
    <property type="evidence" value="ECO:0007669"/>
    <property type="project" value="TreeGrafter"/>
</dbReference>
<dbReference type="EMBL" id="GL984357">
    <property type="protein sequence ID" value="EGR27480.1"/>
    <property type="molecule type" value="Genomic_DNA"/>
</dbReference>
<feature type="region of interest" description="Disordered" evidence="1">
    <location>
        <begin position="45"/>
        <end position="76"/>
    </location>
</feature>
<dbReference type="InterPro" id="IPR055304">
    <property type="entry name" value="CHCHD2/10-like"/>
</dbReference>
<dbReference type="OrthoDB" id="310526at2759"/>
<evidence type="ECO:0000256" key="1">
    <source>
        <dbReference type="SAM" id="MobiDB-lite"/>
    </source>
</evidence>
<accession>G0R4X0</accession>
<dbReference type="Proteomes" id="UP000008983">
    <property type="component" value="Unassembled WGS sequence"/>
</dbReference>
<dbReference type="InParanoid" id="G0R4X0"/>
<reference evidence="2 3" key="1">
    <citation type="submission" date="2011-07" db="EMBL/GenBank/DDBJ databases">
        <authorList>
            <person name="Coyne R."/>
            <person name="Brami D."/>
            <person name="Johnson J."/>
            <person name="Hostetler J."/>
            <person name="Hannick L."/>
            <person name="Clark T."/>
            <person name="Cassidy-Hanley D."/>
            <person name="Inman J."/>
        </authorList>
    </citation>
    <scope>NUCLEOTIDE SEQUENCE [LARGE SCALE GENOMIC DNA]</scope>
    <source>
        <strain evidence="2 3">G5</strain>
    </source>
</reference>